<evidence type="ECO:0000313" key="3">
    <source>
        <dbReference type="EMBL" id="UQC82130.1"/>
    </source>
</evidence>
<dbReference type="Pfam" id="PF11807">
    <property type="entry name" value="UstYa"/>
    <property type="match status" value="1"/>
</dbReference>
<dbReference type="KEGG" id="clup:CLUP02_07616"/>
<dbReference type="PANTHER" id="PTHR33365">
    <property type="entry name" value="YALI0B05434P"/>
    <property type="match status" value="1"/>
</dbReference>
<dbReference type="GeneID" id="73341620"/>
<dbReference type="InterPro" id="IPR021765">
    <property type="entry name" value="UstYa-like"/>
</dbReference>
<dbReference type="EMBL" id="CP019476">
    <property type="protein sequence ID" value="UQC82130.1"/>
    <property type="molecule type" value="Genomic_DNA"/>
</dbReference>
<proteinExistence type="inferred from homology"/>
<comment type="similarity">
    <text evidence="1">Belongs to the ustYa family.</text>
</comment>
<dbReference type="GO" id="GO:0043386">
    <property type="term" value="P:mycotoxin biosynthetic process"/>
    <property type="evidence" value="ECO:0007669"/>
    <property type="project" value="InterPro"/>
</dbReference>
<sequence>MASSRESLEAVPCIWYLKKTASDENLPGSTKKSGGIASVRTLDYHLHVRNVGLLQLQPKGHKDVDNRVETVTNEEGCIGCFEMGNGVHDIKISYPDVSPTCQARRRIRRISLRHVVEFDDTFPPFDSRLPSLLTMMNEIYRSSTVSSEASHTEDGLSGCFEENEDPEKTLLPHMDTKAGSRSVGKDTSLLKLCSKRLSLVTFLNISLFVASFTLWLWPAPLRHPMKTQDYWKRTSFYSPILERFDIPKISRVTNGTLYDTNPPSVFRQRIGKEADREWHRIGDHVWPLVIGEADVRQLGKDPRVAVKIPEVLGYGSDAYIAQTEVFHHLHCLDMLRREISYEHYYEPKEGPWPGGAQHQAHIGHCFDILAQAIKCTGSVDMITFNWIENWEQPFPDFMNHKVCRDFDALLGWVNENSMDPKVFQQMKAPPPGWPVMPEPGPASKTPRNILMIVLLQYGLLWSTRALFTSDPSRFLLIVSAHRLIMTMVTQSTPPTPQTDLKTVVEARTREWHFHIYFLLQSPTETSAALALRDAVLRLRRDGAFVAVPLFRVNEFPIGPHPAGSYEIWVPDSSFSDVFFYLAANRGNLSVLVHPLTSSQRRDHETRNAWMGTPWPIYLDSLPSDGDVPLQYPELGLGWSTSPEQEISLEERLSRGAKVEALLADDPEAAPAPKD</sequence>
<keyword evidence="4" id="KW-1185">Reference proteome</keyword>
<keyword evidence="2" id="KW-0472">Membrane</keyword>
<dbReference type="Pfam" id="PF08883">
    <property type="entry name" value="DOPA_dioxygen"/>
    <property type="match status" value="1"/>
</dbReference>
<organism evidence="3 4">
    <name type="scientific">Colletotrichum lupini</name>
    <dbReference type="NCBI Taxonomy" id="145971"/>
    <lineage>
        <taxon>Eukaryota</taxon>
        <taxon>Fungi</taxon>
        <taxon>Dikarya</taxon>
        <taxon>Ascomycota</taxon>
        <taxon>Pezizomycotina</taxon>
        <taxon>Sordariomycetes</taxon>
        <taxon>Hypocreomycetidae</taxon>
        <taxon>Glomerellales</taxon>
        <taxon>Glomerellaceae</taxon>
        <taxon>Colletotrichum</taxon>
        <taxon>Colletotrichum acutatum species complex</taxon>
    </lineage>
</organism>
<dbReference type="AlphaFoldDB" id="A0A9Q8WGU9"/>
<name>A0A9Q8WGU9_9PEZI</name>
<evidence type="ECO:0000256" key="1">
    <source>
        <dbReference type="ARBA" id="ARBA00035112"/>
    </source>
</evidence>
<reference evidence="3" key="1">
    <citation type="journal article" date="2021" name="Mol. Plant Microbe Interact.">
        <title>Complete Genome Sequence of the Plant-Pathogenic Fungus Colletotrichum lupini.</title>
        <authorList>
            <person name="Baroncelli R."/>
            <person name="Pensec F."/>
            <person name="Da Lio D."/>
            <person name="Boufleur T."/>
            <person name="Vicente I."/>
            <person name="Sarrocco S."/>
            <person name="Picot A."/>
            <person name="Baraldi E."/>
            <person name="Sukno S."/>
            <person name="Thon M."/>
            <person name="Le Floch G."/>
        </authorList>
    </citation>
    <scope>NUCLEOTIDE SEQUENCE</scope>
    <source>
        <strain evidence="3">IMI 504893</strain>
    </source>
</reference>
<accession>A0A9Q8WGU9</accession>
<keyword evidence="2" id="KW-1133">Transmembrane helix</keyword>
<dbReference type="SUPFAM" id="SSF143410">
    <property type="entry name" value="DOPA-like"/>
    <property type="match status" value="1"/>
</dbReference>
<dbReference type="RefSeq" id="XP_049143753.1">
    <property type="nucleotide sequence ID" value="XM_049286610.1"/>
</dbReference>
<gene>
    <name evidence="3" type="ORF">CLUP02_07616</name>
</gene>
<dbReference type="PANTHER" id="PTHR33365:SF14">
    <property type="entry name" value="TAT PATHWAY SIGNAL SEQUENCE"/>
    <property type="match status" value="1"/>
</dbReference>
<dbReference type="Gene3D" id="3.30.70.1240">
    <property type="entry name" value="DOPA-like domains"/>
    <property type="match status" value="1"/>
</dbReference>
<dbReference type="InterPro" id="IPR014980">
    <property type="entry name" value="DOPA_dioxygen"/>
</dbReference>
<dbReference type="Proteomes" id="UP000830671">
    <property type="component" value="Chromosome 4"/>
</dbReference>
<protein>
    <submittedName>
        <fullName evidence="3">Dopa 4,5-dioxygenase</fullName>
    </submittedName>
</protein>
<evidence type="ECO:0000313" key="4">
    <source>
        <dbReference type="Proteomes" id="UP000830671"/>
    </source>
</evidence>
<dbReference type="InterPro" id="IPR023389">
    <property type="entry name" value="DOPA-like_sf"/>
</dbReference>
<feature type="transmembrane region" description="Helical" evidence="2">
    <location>
        <begin position="197"/>
        <end position="217"/>
    </location>
</feature>
<keyword evidence="2" id="KW-0812">Transmembrane</keyword>
<evidence type="ECO:0000256" key="2">
    <source>
        <dbReference type="SAM" id="Phobius"/>
    </source>
</evidence>